<name>A0ABQ0CC71_9PROT</name>
<comment type="similarity">
    <text evidence="2 12">Belongs to the peptidase M48B family.</text>
</comment>
<keyword evidence="5 12" id="KW-0812">Transmembrane</keyword>
<evidence type="ECO:0000256" key="5">
    <source>
        <dbReference type="ARBA" id="ARBA00022692"/>
    </source>
</evidence>
<comment type="cofactor">
    <cofactor evidence="12">
        <name>Zn(2+)</name>
        <dbReference type="ChEBI" id="CHEBI:29105"/>
    </cofactor>
    <text evidence="12">Binds 1 zinc ion per subunit.</text>
</comment>
<feature type="binding site" evidence="12">
    <location>
        <position position="204"/>
    </location>
    <ligand>
        <name>Zn(2+)</name>
        <dbReference type="ChEBI" id="CHEBI:29105"/>
        <note>catalytic</note>
    </ligand>
</feature>
<feature type="active site" evidence="12">
    <location>
        <position position="131"/>
    </location>
</feature>
<evidence type="ECO:0000256" key="11">
    <source>
        <dbReference type="ARBA" id="ARBA00023136"/>
    </source>
</evidence>
<evidence type="ECO:0000256" key="2">
    <source>
        <dbReference type="ARBA" id="ARBA00009779"/>
    </source>
</evidence>
<comment type="subcellular location">
    <subcellularLocation>
        <location evidence="1 12">Cell membrane</location>
        <topology evidence="1 12">Multi-pass membrane protein</topology>
    </subcellularLocation>
</comment>
<evidence type="ECO:0000256" key="10">
    <source>
        <dbReference type="ARBA" id="ARBA00023049"/>
    </source>
</evidence>
<keyword evidence="9 12" id="KW-1133">Transmembrane helix</keyword>
<dbReference type="GO" id="GO:0006508">
    <property type="term" value="P:proteolysis"/>
    <property type="evidence" value="ECO:0007669"/>
    <property type="project" value="UniProtKB-KW"/>
</dbReference>
<sequence>MNHLRFLLLLAGLTGLFLGIGHLIGGRDGMLLALILAAGMNFWAWWNSDQAVLSMYNAMEVGPAQAPELHGIVQELARRGGLPMPRVYVIDDPSPNAFATGRDPEHAAVAATTGILRILTREELAGVMAHEMAHVQHRDILVGTVTATLAGAITTLANFAGLFSSSRSDDGEEGGRGWLGEIVMLFLAPLAAMLIQMAVSRSREYGADEGGARLCGNPLWLASALHKLEIGSQRVPLAAAEQNPATAHLFIVSPLSGGMVAGLFSTHPPMEERIARLQRMAHTR</sequence>
<keyword evidence="7 12" id="KW-0378">Hydrolase</keyword>
<evidence type="ECO:0000256" key="3">
    <source>
        <dbReference type="ARBA" id="ARBA00022475"/>
    </source>
</evidence>
<dbReference type="Pfam" id="PF01435">
    <property type="entry name" value="Peptidase_M48"/>
    <property type="match status" value="1"/>
</dbReference>
<feature type="transmembrane region" description="Helical" evidence="12">
    <location>
        <begin position="175"/>
        <end position="195"/>
    </location>
</feature>
<dbReference type="NCBIfam" id="NF002826">
    <property type="entry name" value="PRK03001.1"/>
    <property type="match status" value="1"/>
</dbReference>
<keyword evidence="6 12" id="KW-0479">Metal-binding</keyword>
<feature type="transmembrane region" description="Helical" evidence="12">
    <location>
        <begin position="30"/>
        <end position="46"/>
    </location>
</feature>
<dbReference type="PANTHER" id="PTHR43221:SF1">
    <property type="entry name" value="PROTEASE HTPX"/>
    <property type="match status" value="1"/>
</dbReference>
<accession>A0ABQ0CC71</accession>
<keyword evidence="10 12" id="KW-0482">Metalloprotease</keyword>
<dbReference type="EC" id="3.4.24.-" evidence="12"/>
<dbReference type="InterPro" id="IPR022919">
    <property type="entry name" value="Pept_M48_protease_HtpX"/>
</dbReference>
<dbReference type="RefSeq" id="WP_420906218.1">
    <property type="nucleotide sequence ID" value="NZ_BAAFGK010000005.1"/>
</dbReference>
<feature type="binding site" evidence="12">
    <location>
        <position position="130"/>
    </location>
    <ligand>
        <name>Zn(2+)</name>
        <dbReference type="ChEBI" id="CHEBI:29105"/>
        <note>catalytic</note>
    </ligand>
</feature>
<evidence type="ECO:0000256" key="12">
    <source>
        <dbReference type="HAMAP-Rule" id="MF_00188"/>
    </source>
</evidence>
<feature type="transmembrane region" description="Helical" evidence="12">
    <location>
        <begin position="140"/>
        <end position="163"/>
    </location>
</feature>
<evidence type="ECO:0000256" key="9">
    <source>
        <dbReference type="ARBA" id="ARBA00022989"/>
    </source>
</evidence>
<evidence type="ECO:0000256" key="6">
    <source>
        <dbReference type="ARBA" id="ARBA00022723"/>
    </source>
</evidence>
<dbReference type="PANTHER" id="PTHR43221">
    <property type="entry name" value="PROTEASE HTPX"/>
    <property type="match status" value="1"/>
</dbReference>
<evidence type="ECO:0000256" key="8">
    <source>
        <dbReference type="ARBA" id="ARBA00022833"/>
    </source>
</evidence>
<feature type="transmembrane region" description="Helical" evidence="12">
    <location>
        <begin position="7"/>
        <end position="24"/>
    </location>
</feature>
<gene>
    <name evidence="14" type="primary">htpX_2</name>
    <name evidence="12" type="synonym">htpX</name>
    <name evidence="14" type="ORF">SIID45300_02845</name>
</gene>
<dbReference type="InterPro" id="IPR001915">
    <property type="entry name" value="Peptidase_M48"/>
</dbReference>
<keyword evidence="11 12" id="KW-0472">Membrane</keyword>
<organism evidence="14 15">
    <name type="scientific">Candidatus Magnetaquiglobus chichijimensis</name>
    <dbReference type="NCBI Taxonomy" id="3141448"/>
    <lineage>
        <taxon>Bacteria</taxon>
        <taxon>Pseudomonadati</taxon>
        <taxon>Pseudomonadota</taxon>
        <taxon>Magnetococcia</taxon>
        <taxon>Magnetococcales</taxon>
        <taxon>Candidatus Magnetaquicoccaceae</taxon>
        <taxon>Candidatus Magnetaquiglobus</taxon>
    </lineage>
</organism>
<keyword evidence="15" id="KW-1185">Reference proteome</keyword>
<evidence type="ECO:0000256" key="1">
    <source>
        <dbReference type="ARBA" id="ARBA00004651"/>
    </source>
</evidence>
<evidence type="ECO:0000259" key="13">
    <source>
        <dbReference type="Pfam" id="PF01435"/>
    </source>
</evidence>
<dbReference type="Proteomes" id="UP001628193">
    <property type="component" value="Unassembled WGS sequence"/>
</dbReference>
<reference evidence="14 15" key="1">
    <citation type="submission" date="2024-05" db="EMBL/GenBank/DDBJ databases">
        <authorList>
            <consortium name="Candidatus Magnetaquicoccaceae bacterium FCR-1 genome sequencing consortium"/>
            <person name="Shimoshige H."/>
            <person name="Shimamura S."/>
            <person name="Taoka A."/>
            <person name="Kobayashi H."/>
            <person name="Maekawa T."/>
        </authorList>
    </citation>
    <scope>NUCLEOTIDE SEQUENCE [LARGE SCALE GENOMIC DNA]</scope>
    <source>
        <strain evidence="14 15">FCR-1</strain>
    </source>
</reference>
<dbReference type="Gene3D" id="3.30.2010.10">
    <property type="entry name" value="Metalloproteases ('zincins'), catalytic domain"/>
    <property type="match status" value="1"/>
</dbReference>
<dbReference type="NCBIfam" id="NF002363">
    <property type="entry name" value="PRK01345.1"/>
    <property type="match status" value="1"/>
</dbReference>
<reference evidence="14 15" key="2">
    <citation type="submission" date="2024-09" db="EMBL/GenBank/DDBJ databases">
        <title>Draft genome sequence of Candidatus Magnetaquicoccaceae bacterium FCR-1.</title>
        <authorList>
            <person name="Shimoshige H."/>
            <person name="Shimamura S."/>
            <person name="Taoka A."/>
            <person name="Kobayashi H."/>
            <person name="Maekawa T."/>
        </authorList>
    </citation>
    <scope>NUCLEOTIDE SEQUENCE [LARGE SCALE GENOMIC DNA]</scope>
    <source>
        <strain evidence="14 15">FCR-1</strain>
    </source>
</reference>
<proteinExistence type="inferred from homology"/>
<keyword evidence="4 12" id="KW-0645">Protease</keyword>
<feature type="binding site" evidence="12">
    <location>
        <position position="134"/>
    </location>
    <ligand>
        <name>Zn(2+)</name>
        <dbReference type="ChEBI" id="CHEBI:29105"/>
        <note>catalytic</note>
    </ligand>
</feature>
<keyword evidence="3 12" id="KW-1003">Cell membrane</keyword>
<dbReference type="InterPro" id="IPR050083">
    <property type="entry name" value="HtpX_protease"/>
</dbReference>
<comment type="caution">
    <text evidence="14">The sequence shown here is derived from an EMBL/GenBank/DDBJ whole genome shotgun (WGS) entry which is preliminary data.</text>
</comment>
<evidence type="ECO:0000313" key="14">
    <source>
        <dbReference type="EMBL" id="GAB0058496.1"/>
    </source>
</evidence>
<protein>
    <recommendedName>
        <fullName evidence="12">Protease HtpX homolog</fullName>
        <ecNumber evidence="12">3.4.24.-</ecNumber>
    </recommendedName>
</protein>
<evidence type="ECO:0000313" key="15">
    <source>
        <dbReference type="Proteomes" id="UP001628193"/>
    </source>
</evidence>
<dbReference type="CDD" id="cd07336">
    <property type="entry name" value="M48B_HtpX_like"/>
    <property type="match status" value="1"/>
</dbReference>
<dbReference type="EMBL" id="BAAFGK010000005">
    <property type="protein sequence ID" value="GAB0058496.1"/>
    <property type="molecule type" value="Genomic_DNA"/>
</dbReference>
<keyword evidence="8 12" id="KW-0862">Zinc</keyword>
<evidence type="ECO:0000256" key="4">
    <source>
        <dbReference type="ARBA" id="ARBA00022670"/>
    </source>
</evidence>
<dbReference type="HAMAP" id="MF_00188">
    <property type="entry name" value="Pept_M48_protease_HtpX"/>
    <property type="match status" value="1"/>
</dbReference>
<feature type="domain" description="Peptidase M48" evidence="13">
    <location>
        <begin position="63"/>
        <end position="280"/>
    </location>
</feature>
<evidence type="ECO:0000256" key="7">
    <source>
        <dbReference type="ARBA" id="ARBA00022801"/>
    </source>
</evidence>
<dbReference type="GO" id="GO:0008233">
    <property type="term" value="F:peptidase activity"/>
    <property type="evidence" value="ECO:0007669"/>
    <property type="project" value="UniProtKB-KW"/>
</dbReference>